<dbReference type="Proteomes" id="UP000067626">
    <property type="component" value="Chromosome"/>
</dbReference>
<dbReference type="KEGG" id="ccro:CMC5_009750"/>
<keyword evidence="3" id="KW-1185">Reference proteome</keyword>
<feature type="compositionally biased region" description="Polar residues" evidence="1">
    <location>
        <begin position="50"/>
        <end position="61"/>
    </location>
</feature>
<dbReference type="STRING" id="52.CMC5_009750"/>
<evidence type="ECO:0000313" key="2">
    <source>
        <dbReference type="EMBL" id="AKT36854.1"/>
    </source>
</evidence>
<proteinExistence type="predicted"/>
<feature type="region of interest" description="Disordered" evidence="1">
    <location>
        <begin position="41"/>
        <end position="77"/>
    </location>
</feature>
<sequence>MCARFWDWTRASRGVEGALVGSVLVGSVLVGSVLVGCSRETARDGEDRSGGSTVASAPTSWSGGGERKRGEFASASSAGVVERPGVGVARVLVEGIARPSTPASRGAAASASAASPPPSGSSSASALASTSSALTSVSASSATTASSSSLAAPSVSPSASPSGSTSSSVAALLVPSPSLLPVAPTSPVPVASAGPGAAPRGTPFQGLLGAAFDAIAQEAMVLVGDTERNTWAVRVDAEGRPLGSPVAVNLPHDRFYQDQMGRVGGAWFAMAEDLVRLSGARAGERLPDLAPRRSLLTSVLVSEPGALSVFALANADDALVRGAPPGLARDELVLTVRSIDPDVGLRGEPSVVADFLVDGVPRVPLPVRLVPDGLGGVVVVGSNSALDFVVARRDAAGRWGTPWVAGPSLPTLHAVFRGEVAVLGSPPEALLDVTSGMRTPFEAEARSLLSASFGPLLDEGRVLDGRGALCRLPDGVRERLSRHGSAAGPCEGAIATGVRRALLFCRDAVEGEGRLVLTVRAVHY</sequence>
<evidence type="ECO:0000313" key="3">
    <source>
        <dbReference type="Proteomes" id="UP000067626"/>
    </source>
</evidence>
<dbReference type="AlphaFoldDB" id="A0A0K1E7L5"/>
<dbReference type="EMBL" id="CP012159">
    <property type="protein sequence ID" value="AKT36854.1"/>
    <property type="molecule type" value="Genomic_DNA"/>
</dbReference>
<accession>A0A0K1E7L5</accession>
<dbReference type="RefSeq" id="WP_050429304.1">
    <property type="nucleotide sequence ID" value="NZ_CP012159.1"/>
</dbReference>
<evidence type="ECO:0000256" key="1">
    <source>
        <dbReference type="SAM" id="MobiDB-lite"/>
    </source>
</evidence>
<gene>
    <name evidence="2" type="ORF">CMC5_009750</name>
</gene>
<feature type="region of interest" description="Disordered" evidence="1">
    <location>
        <begin position="100"/>
        <end position="126"/>
    </location>
</feature>
<protein>
    <submittedName>
        <fullName evidence="2">Uncharacterized protein</fullName>
    </submittedName>
</protein>
<reference evidence="2 3" key="1">
    <citation type="submission" date="2015-07" db="EMBL/GenBank/DDBJ databases">
        <title>Genome analysis of myxobacterium Chondromyces crocatus Cm c5 reveals a high potential for natural compound synthesis and the genetic basis for the loss of fruiting body formation.</title>
        <authorList>
            <person name="Zaburannyi N."/>
            <person name="Bunk B."/>
            <person name="Maier J."/>
            <person name="Overmann J."/>
            <person name="Mueller R."/>
        </authorList>
    </citation>
    <scope>NUCLEOTIDE SEQUENCE [LARGE SCALE GENOMIC DNA]</scope>
    <source>
        <strain evidence="2 3">Cm c5</strain>
    </source>
</reference>
<feature type="region of interest" description="Disordered" evidence="1">
    <location>
        <begin position="145"/>
        <end position="167"/>
    </location>
</feature>
<name>A0A0K1E7L5_CHOCO</name>
<organism evidence="2 3">
    <name type="scientific">Chondromyces crocatus</name>
    <dbReference type="NCBI Taxonomy" id="52"/>
    <lineage>
        <taxon>Bacteria</taxon>
        <taxon>Pseudomonadati</taxon>
        <taxon>Myxococcota</taxon>
        <taxon>Polyangia</taxon>
        <taxon>Polyangiales</taxon>
        <taxon>Polyangiaceae</taxon>
        <taxon>Chondromyces</taxon>
    </lineage>
</organism>